<name>A0A0C9Z6Y0_9AGAM</name>
<dbReference type="Proteomes" id="UP000054018">
    <property type="component" value="Unassembled WGS sequence"/>
</dbReference>
<dbReference type="OrthoDB" id="5277092at2759"/>
<organism evidence="2 3">
    <name type="scientific">Pisolithus microcarpus 441</name>
    <dbReference type="NCBI Taxonomy" id="765257"/>
    <lineage>
        <taxon>Eukaryota</taxon>
        <taxon>Fungi</taxon>
        <taxon>Dikarya</taxon>
        <taxon>Basidiomycota</taxon>
        <taxon>Agaricomycotina</taxon>
        <taxon>Agaricomycetes</taxon>
        <taxon>Agaricomycetidae</taxon>
        <taxon>Boletales</taxon>
        <taxon>Sclerodermatineae</taxon>
        <taxon>Pisolithaceae</taxon>
        <taxon>Pisolithus</taxon>
    </lineage>
</organism>
<sequence>MAADRSSEKPGAADESLRLFLSRTQAREDPSAVYTFDGERGIARTVICREPSSRQPENRQRVGDNTTGEQGKSRQKDCLALEMYSTQLFAAMQDYGFYCALPSDPSRTHMVCRKLPK</sequence>
<reference evidence="2 3" key="1">
    <citation type="submission" date="2014-04" db="EMBL/GenBank/DDBJ databases">
        <authorList>
            <consortium name="DOE Joint Genome Institute"/>
            <person name="Kuo A."/>
            <person name="Kohler A."/>
            <person name="Costa M.D."/>
            <person name="Nagy L.G."/>
            <person name="Floudas D."/>
            <person name="Copeland A."/>
            <person name="Barry K.W."/>
            <person name="Cichocki N."/>
            <person name="Veneault-Fourrey C."/>
            <person name="LaButti K."/>
            <person name="Lindquist E.A."/>
            <person name="Lipzen A."/>
            <person name="Lundell T."/>
            <person name="Morin E."/>
            <person name="Murat C."/>
            <person name="Sun H."/>
            <person name="Tunlid A."/>
            <person name="Henrissat B."/>
            <person name="Grigoriev I.V."/>
            <person name="Hibbett D.S."/>
            <person name="Martin F."/>
            <person name="Nordberg H.P."/>
            <person name="Cantor M.N."/>
            <person name="Hua S.X."/>
        </authorList>
    </citation>
    <scope>NUCLEOTIDE SEQUENCE [LARGE SCALE GENOMIC DNA]</scope>
    <source>
        <strain evidence="2 3">441</strain>
    </source>
</reference>
<dbReference type="EMBL" id="KN833712">
    <property type="protein sequence ID" value="KIK24961.1"/>
    <property type="molecule type" value="Genomic_DNA"/>
</dbReference>
<evidence type="ECO:0000313" key="2">
    <source>
        <dbReference type="EMBL" id="KIK24961.1"/>
    </source>
</evidence>
<keyword evidence="3" id="KW-1185">Reference proteome</keyword>
<accession>A0A0C9Z6Y0</accession>
<evidence type="ECO:0000256" key="1">
    <source>
        <dbReference type="SAM" id="MobiDB-lite"/>
    </source>
</evidence>
<dbReference type="AlphaFoldDB" id="A0A0C9Z6Y0"/>
<evidence type="ECO:0000313" key="3">
    <source>
        <dbReference type="Proteomes" id="UP000054018"/>
    </source>
</evidence>
<dbReference type="HOGENOM" id="CLU_150191_1_0_1"/>
<feature type="region of interest" description="Disordered" evidence="1">
    <location>
        <begin position="47"/>
        <end position="76"/>
    </location>
</feature>
<gene>
    <name evidence="2" type="ORF">PISMIDRAFT_677751</name>
</gene>
<proteinExistence type="predicted"/>
<protein>
    <submittedName>
        <fullName evidence="2">Uncharacterized protein</fullName>
    </submittedName>
</protein>
<reference evidence="3" key="2">
    <citation type="submission" date="2015-01" db="EMBL/GenBank/DDBJ databases">
        <title>Evolutionary Origins and Diversification of the Mycorrhizal Mutualists.</title>
        <authorList>
            <consortium name="DOE Joint Genome Institute"/>
            <consortium name="Mycorrhizal Genomics Consortium"/>
            <person name="Kohler A."/>
            <person name="Kuo A."/>
            <person name="Nagy L.G."/>
            <person name="Floudas D."/>
            <person name="Copeland A."/>
            <person name="Barry K.W."/>
            <person name="Cichocki N."/>
            <person name="Veneault-Fourrey C."/>
            <person name="LaButti K."/>
            <person name="Lindquist E.A."/>
            <person name="Lipzen A."/>
            <person name="Lundell T."/>
            <person name="Morin E."/>
            <person name="Murat C."/>
            <person name="Riley R."/>
            <person name="Ohm R."/>
            <person name="Sun H."/>
            <person name="Tunlid A."/>
            <person name="Henrissat B."/>
            <person name="Grigoriev I.V."/>
            <person name="Hibbett D.S."/>
            <person name="Martin F."/>
        </authorList>
    </citation>
    <scope>NUCLEOTIDE SEQUENCE [LARGE SCALE GENOMIC DNA]</scope>
    <source>
        <strain evidence="3">441</strain>
    </source>
</reference>